<dbReference type="Proteomes" id="UP001623349">
    <property type="component" value="Unassembled WGS sequence"/>
</dbReference>
<evidence type="ECO:0000313" key="2">
    <source>
        <dbReference type="Proteomes" id="UP001623349"/>
    </source>
</evidence>
<protein>
    <recommendedName>
        <fullName evidence="3">Glucocorticoid receptor</fullName>
    </recommendedName>
</protein>
<proteinExistence type="predicted"/>
<name>A0ABQ0F598_APOSI</name>
<reference evidence="1 2" key="1">
    <citation type="submission" date="2024-08" db="EMBL/GenBank/DDBJ databases">
        <title>The draft genome of Apodemus speciosus.</title>
        <authorList>
            <person name="Nabeshima K."/>
            <person name="Suzuki S."/>
            <person name="Onuma M."/>
        </authorList>
    </citation>
    <scope>NUCLEOTIDE SEQUENCE [LARGE SCALE GENOMIC DNA]</scope>
    <source>
        <strain evidence="1">IB14-021</strain>
    </source>
</reference>
<gene>
    <name evidence="1" type="ORF">APTSU1_000967800</name>
</gene>
<evidence type="ECO:0000313" key="1">
    <source>
        <dbReference type="EMBL" id="GAB1294445.1"/>
    </source>
</evidence>
<keyword evidence="2" id="KW-1185">Reference proteome</keyword>
<dbReference type="EMBL" id="BAAFST010000009">
    <property type="protein sequence ID" value="GAB1294445.1"/>
    <property type="molecule type" value="Genomic_DNA"/>
</dbReference>
<evidence type="ECO:0008006" key="3">
    <source>
        <dbReference type="Google" id="ProtNLM"/>
    </source>
</evidence>
<sequence>MLAFKPQSSSIGTTDGAIESGDLYNVLRADRRPGEKAQK</sequence>
<comment type="caution">
    <text evidence="1">The sequence shown here is derived from an EMBL/GenBank/DDBJ whole genome shotgun (WGS) entry which is preliminary data.</text>
</comment>
<organism evidence="1 2">
    <name type="scientific">Apodemus speciosus</name>
    <name type="common">Large Japanese field mouse</name>
    <dbReference type="NCBI Taxonomy" id="105296"/>
    <lineage>
        <taxon>Eukaryota</taxon>
        <taxon>Metazoa</taxon>
        <taxon>Chordata</taxon>
        <taxon>Craniata</taxon>
        <taxon>Vertebrata</taxon>
        <taxon>Euteleostomi</taxon>
        <taxon>Mammalia</taxon>
        <taxon>Eutheria</taxon>
        <taxon>Euarchontoglires</taxon>
        <taxon>Glires</taxon>
        <taxon>Rodentia</taxon>
        <taxon>Myomorpha</taxon>
        <taxon>Muroidea</taxon>
        <taxon>Muridae</taxon>
        <taxon>Murinae</taxon>
        <taxon>Apodemus</taxon>
    </lineage>
</organism>
<accession>A0ABQ0F598</accession>